<dbReference type="AlphaFoldDB" id="A0A231GSN0"/>
<protein>
    <submittedName>
        <fullName evidence="1">Uncharacterized protein</fullName>
    </submittedName>
</protein>
<gene>
    <name evidence="1" type="ORF">B7C42_08377</name>
</gene>
<sequence length="77" mass="8404">MFPRFGLGVRGDDNVNNFRKLVRSVVRVGGEQDDDGAVRLGLKADDLVKTTGISNDECALVVEALNEFVARRPLTVT</sequence>
<name>A0A231GSN0_9NOCA</name>
<reference evidence="1 2" key="1">
    <citation type="submission" date="2017-07" db="EMBL/GenBank/DDBJ databases">
        <title>First draft Genome Sequence of Nocardia cerradoensis isolated from human infection.</title>
        <authorList>
            <person name="Carrasco G."/>
        </authorList>
    </citation>
    <scope>NUCLEOTIDE SEQUENCE [LARGE SCALE GENOMIC DNA]</scope>
    <source>
        <strain evidence="1 2">CNM20130759</strain>
    </source>
</reference>
<accession>A0A231GSN0</accession>
<keyword evidence="2" id="KW-1185">Reference proteome</keyword>
<proteinExistence type="predicted"/>
<dbReference type="Proteomes" id="UP000215506">
    <property type="component" value="Unassembled WGS sequence"/>
</dbReference>
<organism evidence="1 2">
    <name type="scientific">Nocardia cerradoensis</name>
    <dbReference type="NCBI Taxonomy" id="85688"/>
    <lineage>
        <taxon>Bacteria</taxon>
        <taxon>Bacillati</taxon>
        <taxon>Actinomycetota</taxon>
        <taxon>Actinomycetes</taxon>
        <taxon>Mycobacteriales</taxon>
        <taxon>Nocardiaceae</taxon>
        <taxon>Nocardia</taxon>
    </lineage>
</organism>
<dbReference type="EMBL" id="NGAF01000551">
    <property type="protein sequence ID" value="OXR39555.1"/>
    <property type="molecule type" value="Genomic_DNA"/>
</dbReference>
<evidence type="ECO:0000313" key="2">
    <source>
        <dbReference type="Proteomes" id="UP000215506"/>
    </source>
</evidence>
<evidence type="ECO:0000313" key="1">
    <source>
        <dbReference type="EMBL" id="OXR39555.1"/>
    </source>
</evidence>
<comment type="caution">
    <text evidence="1">The sequence shown here is derived from an EMBL/GenBank/DDBJ whole genome shotgun (WGS) entry which is preliminary data.</text>
</comment>